<proteinExistence type="predicted"/>
<sequence length="800" mass="85876">MNETHDHLQNRPTSSETPSTITQPPPVQTALLPSTYNVTGWIKHSVKINGTDTESLSYVTIHSVESVNCSFPDTTGSGHHYATCCQSVLVAQAIRADKQEGTYPNIYNGIKGGWPNGIGEREIYSTVSVACEGRHTYLEVVSWEDTYNSSRTHLNAPTPSVPSTPEITLTCKVSPEDCGNLRSSHDKAIERLTSKYQASHAPNPDDWDAYRTLAYSGAKGACLLSEAYAINSAIRPSTCEIVPPSDLLGVVDVYFSPVPIPEDLCAPVTASQSSSKKAGQLAKITLTATTYNSNPIEVSGNFLSVTTWRTETVPMDRVYLHIKSLGINGHFWGVPTESRIVCANGALIKGSHRGDLQDFQPGSSNGTLRHDVIGDSKDPWCVTDLLLTMKSHDVSTLRSNWNTISAFSVDFAGLRWPPPVSVWSSQFCGLGAQLDPRCQYIVRDYNVALEFSLFQNTFAFPSTLTKLFPKWSECKTVEFGLLDPPRELDGIPLLHGVEDLGAPTITRVNPASVNLPASARSRPPGLLLQPSAKPAPSLEGLNMPLALPGQGLSDGPMSLPRPTAGSDIQAQGPENEADGGQITHSFTGTPHPEVPGPLVATWQDKDLGMLTALAFNDGTLQVNGRVISPKSSPVTIQGGSVIIVDARGELLINGKHEPLYRSVPGSFGVAFMDRDGNNVLALLNGDGSYTIGGVNIRSDGENYTLQSGTIIYVGTGGQLVVNGQMLYPSLITGEAGRGALENLDQGKSTSTKENGPSQVETQRLLKASKKSGVVRAVDLKWNVFAASLFLCVMHVVKATI</sequence>
<dbReference type="AlphaFoldDB" id="A0A6A6UTR3"/>
<dbReference type="Proteomes" id="UP000799302">
    <property type="component" value="Unassembled WGS sequence"/>
</dbReference>
<feature type="region of interest" description="Disordered" evidence="1">
    <location>
        <begin position="1"/>
        <end position="26"/>
    </location>
</feature>
<keyword evidence="3" id="KW-1185">Reference proteome</keyword>
<name>A0A6A6UTR3_9PEZI</name>
<organism evidence="2 3">
    <name type="scientific">Microthyrium microscopicum</name>
    <dbReference type="NCBI Taxonomy" id="703497"/>
    <lineage>
        <taxon>Eukaryota</taxon>
        <taxon>Fungi</taxon>
        <taxon>Dikarya</taxon>
        <taxon>Ascomycota</taxon>
        <taxon>Pezizomycotina</taxon>
        <taxon>Dothideomycetes</taxon>
        <taxon>Dothideomycetes incertae sedis</taxon>
        <taxon>Microthyriales</taxon>
        <taxon>Microthyriaceae</taxon>
        <taxon>Microthyrium</taxon>
    </lineage>
</organism>
<accession>A0A6A6UTR3</accession>
<evidence type="ECO:0000313" key="3">
    <source>
        <dbReference type="Proteomes" id="UP000799302"/>
    </source>
</evidence>
<gene>
    <name evidence="2" type="ORF">BT63DRAFT_474083</name>
</gene>
<dbReference type="EMBL" id="MU004230">
    <property type="protein sequence ID" value="KAF2674324.1"/>
    <property type="molecule type" value="Genomic_DNA"/>
</dbReference>
<feature type="region of interest" description="Disordered" evidence="1">
    <location>
        <begin position="514"/>
        <end position="593"/>
    </location>
</feature>
<evidence type="ECO:0000256" key="1">
    <source>
        <dbReference type="SAM" id="MobiDB-lite"/>
    </source>
</evidence>
<reference evidence="2" key="1">
    <citation type="journal article" date="2020" name="Stud. Mycol.">
        <title>101 Dothideomycetes genomes: a test case for predicting lifestyles and emergence of pathogens.</title>
        <authorList>
            <person name="Haridas S."/>
            <person name="Albert R."/>
            <person name="Binder M."/>
            <person name="Bloem J."/>
            <person name="Labutti K."/>
            <person name="Salamov A."/>
            <person name="Andreopoulos B."/>
            <person name="Baker S."/>
            <person name="Barry K."/>
            <person name="Bills G."/>
            <person name="Bluhm B."/>
            <person name="Cannon C."/>
            <person name="Castanera R."/>
            <person name="Culley D."/>
            <person name="Daum C."/>
            <person name="Ezra D."/>
            <person name="Gonzalez J."/>
            <person name="Henrissat B."/>
            <person name="Kuo A."/>
            <person name="Liang C."/>
            <person name="Lipzen A."/>
            <person name="Lutzoni F."/>
            <person name="Magnuson J."/>
            <person name="Mondo S."/>
            <person name="Nolan M."/>
            <person name="Ohm R."/>
            <person name="Pangilinan J."/>
            <person name="Park H.-J."/>
            <person name="Ramirez L."/>
            <person name="Alfaro M."/>
            <person name="Sun H."/>
            <person name="Tritt A."/>
            <person name="Yoshinaga Y."/>
            <person name="Zwiers L.-H."/>
            <person name="Turgeon B."/>
            <person name="Goodwin S."/>
            <person name="Spatafora J."/>
            <person name="Crous P."/>
            <person name="Grigoriev I."/>
        </authorList>
    </citation>
    <scope>NUCLEOTIDE SEQUENCE</scope>
    <source>
        <strain evidence="2">CBS 115976</strain>
    </source>
</reference>
<protein>
    <submittedName>
        <fullName evidence="2">Uncharacterized protein</fullName>
    </submittedName>
</protein>
<evidence type="ECO:0000313" key="2">
    <source>
        <dbReference type="EMBL" id="KAF2674324.1"/>
    </source>
</evidence>
<feature type="compositionally biased region" description="Polar residues" evidence="1">
    <location>
        <begin position="10"/>
        <end position="22"/>
    </location>
</feature>